<dbReference type="GO" id="GO:0030170">
    <property type="term" value="F:pyridoxal phosphate binding"/>
    <property type="evidence" value="ECO:0007669"/>
    <property type="project" value="InterPro"/>
</dbReference>
<evidence type="ECO:0000313" key="11">
    <source>
        <dbReference type="Proteomes" id="UP000276133"/>
    </source>
</evidence>
<comment type="caution">
    <text evidence="10">The sequence shown here is derived from an EMBL/GenBank/DDBJ whole genome shotgun (WGS) entry which is preliminary data.</text>
</comment>
<gene>
    <name evidence="10" type="ORF">BpHYR1_031317</name>
</gene>
<evidence type="ECO:0000256" key="7">
    <source>
        <dbReference type="ARBA" id="ARBA00042605"/>
    </source>
</evidence>
<dbReference type="AlphaFoldDB" id="A0A3M7QS82"/>
<dbReference type="GO" id="GO:0009097">
    <property type="term" value="P:isoleucine biosynthetic process"/>
    <property type="evidence" value="ECO:0007669"/>
    <property type="project" value="TreeGrafter"/>
</dbReference>
<evidence type="ECO:0000256" key="4">
    <source>
        <dbReference type="ARBA" id="ARBA00022898"/>
    </source>
</evidence>
<dbReference type="Pfam" id="PF00291">
    <property type="entry name" value="PALP"/>
    <property type="match status" value="1"/>
</dbReference>
<dbReference type="PROSITE" id="PS00165">
    <property type="entry name" value="DEHYDRATASE_SER_THR"/>
    <property type="match status" value="1"/>
</dbReference>
<dbReference type="EMBL" id="REGN01005285">
    <property type="protein sequence ID" value="RNA13954.1"/>
    <property type="molecule type" value="Genomic_DNA"/>
</dbReference>
<dbReference type="InterPro" id="IPR000634">
    <property type="entry name" value="Ser/Thr_deHydtase_PyrdxlP-BS"/>
</dbReference>
<evidence type="ECO:0000256" key="8">
    <source>
        <dbReference type="ARBA" id="ARBA00049406"/>
    </source>
</evidence>
<keyword evidence="11" id="KW-1185">Reference proteome</keyword>
<dbReference type="GO" id="GO:0004794">
    <property type="term" value="F:threonine deaminase activity"/>
    <property type="evidence" value="ECO:0007669"/>
    <property type="project" value="TreeGrafter"/>
</dbReference>
<dbReference type="GO" id="GO:0003941">
    <property type="term" value="F:L-serine ammonia-lyase activity"/>
    <property type="evidence" value="ECO:0007669"/>
    <property type="project" value="UniProtKB-EC"/>
</dbReference>
<dbReference type="Gene3D" id="3.40.50.1100">
    <property type="match status" value="2"/>
</dbReference>
<dbReference type="PANTHER" id="PTHR48078:SF2">
    <property type="entry name" value="CATABOLIC L-SERINE_THREONINE DEHYDRATASE"/>
    <property type="match status" value="1"/>
</dbReference>
<comment type="similarity">
    <text evidence="2">Belongs to the serine/threonine dehydratase family.</text>
</comment>
<dbReference type="PANTHER" id="PTHR48078">
    <property type="entry name" value="THREONINE DEHYDRATASE, MITOCHONDRIAL-RELATED"/>
    <property type="match status" value="1"/>
</dbReference>
<dbReference type="InterPro" id="IPR001926">
    <property type="entry name" value="TrpB-like_PALP"/>
</dbReference>
<accession>A0A3M7QS82</accession>
<evidence type="ECO:0000313" key="10">
    <source>
        <dbReference type="EMBL" id="RNA13954.1"/>
    </source>
</evidence>
<evidence type="ECO:0000256" key="2">
    <source>
        <dbReference type="ARBA" id="ARBA00010869"/>
    </source>
</evidence>
<dbReference type="STRING" id="10195.A0A3M7QS82"/>
<keyword evidence="4" id="KW-0663">Pyridoxal phosphate</keyword>
<sequence length="338" mass="37431">MCLFEQKNYSFKMSELQKLHIKTPLLRSHELSLINSLNGFERNIFLKLDNCQPSGSFKIRGIGYLIQTHLEKNINLVVSSSGGNAGLAAAYASQQSNLKSLVLTPTTVLPSVVQKLKSYNADVMIYGDVWDETDRKAREICNENPLALYVPPFDHELIWKGNASLIEEIFHQLENLIPDCIVCSVGGGGLILGIIEGLIQTGWINKDIKIIAVETEGADCFNASIKAGLLVSLNEITSIAKSLGAKKCASKLLEYYDQFKGKIESIVVSDTEVVLTMEKFLDDHRYLVEPSCGASLVVAYNIDKYLGKNKFKNVVVEVCGGSSIALENFLDYKKRLIK</sequence>
<dbReference type="GO" id="GO:0006567">
    <property type="term" value="P:L-threonine catabolic process"/>
    <property type="evidence" value="ECO:0007669"/>
    <property type="project" value="TreeGrafter"/>
</dbReference>
<evidence type="ECO:0000259" key="9">
    <source>
        <dbReference type="Pfam" id="PF00291"/>
    </source>
</evidence>
<comment type="catalytic activity">
    <reaction evidence="8">
        <text>L-serine = pyruvate + NH4(+)</text>
        <dbReference type="Rhea" id="RHEA:19169"/>
        <dbReference type="ChEBI" id="CHEBI:15361"/>
        <dbReference type="ChEBI" id="CHEBI:28938"/>
        <dbReference type="ChEBI" id="CHEBI:33384"/>
        <dbReference type="EC" id="4.3.1.17"/>
    </reaction>
</comment>
<dbReference type="GO" id="GO:0006565">
    <property type="term" value="P:L-serine catabolic process"/>
    <property type="evidence" value="ECO:0007669"/>
    <property type="project" value="TreeGrafter"/>
</dbReference>
<dbReference type="InterPro" id="IPR036052">
    <property type="entry name" value="TrpB-like_PALP_sf"/>
</dbReference>
<comment type="cofactor">
    <cofactor evidence="1">
        <name>pyridoxal 5'-phosphate</name>
        <dbReference type="ChEBI" id="CHEBI:597326"/>
    </cofactor>
</comment>
<evidence type="ECO:0000256" key="3">
    <source>
        <dbReference type="ARBA" id="ARBA00012093"/>
    </source>
</evidence>
<feature type="domain" description="Tryptophan synthase beta chain-like PALP" evidence="9">
    <location>
        <begin position="19"/>
        <end position="320"/>
    </location>
</feature>
<protein>
    <recommendedName>
        <fullName evidence="3">L-serine ammonia-lyase</fullName>
        <ecNumber evidence="3">4.3.1.17</ecNumber>
    </recommendedName>
    <alternativeName>
        <fullName evidence="6">L-serine deaminase</fullName>
    </alternativeName>
    <alternativeName>
        <fullName evidence="7">L-threonine dehydratase</fullName>
    </alternativeName>
</protein>
<name>A0A3M7QS82_BRAPC</name>
<evidence type="ECO:0000256" key="6">
    <source>
        <dbReference type="ARBA" id="ARBA00041766"/>
    </source>
</evidence>
<evidence type="ECO:0000256" key="1">
    <source>
        <dbReference type="ARBA" id="ARBA00001933"/>
    </source>
</evidence>
<organism evidence="10 11">
    <name type="scientific">Brachionus plicatilis</name>
    <name type="common">Marine rotifer</name>
    <name type="synonym">Brachionus muelleri</name>
    <dbReference type="NCBI Taxonomy" id="10195"/>
    <lineage>
        <taxon>Eukaryota</taxon>
        <taxon>Metazoa</taxon>
        <taxon>Spiralia</taxon>
        <taxon>Gnathifera</taxon>
        <taxon>Rotifera</taxon>
        <taxon>Eurotatoria</taxon>
        <taxon>Monogononta</taxon>
        <taxon>Pseudotrocha</taxon>
        <taxon>Ploima</taxon>
        <taxon>Brachionidae</taxon>
        <taxon>Brachionus</taxon>
    </lineage>
</organism>
<dbReference type="SUPFAM" id="SSF53686">
    <property type="entry name" value="Tryptophan synthase beta subunit-like PLP-dependent enzymes"/>
    <property type="match status" value="1"/>
</dbReference>
<dbReference type="OrthoDB" id="7773036at2759"/>
<reference evidence="10 11" key="1">
    <citation type="journal article" date="2018" name="Sci. Rep.">
        <title>Genomic signatures of local adaptation to the degree of environmental predictability in rotifers.</title>
        <authorList>
            <person name="Franch-Gras L."/>
            <person name="Hahn C."/>
            <person name="Garcia-Roger E.M."/>
            <person name="Carmona M.J."/>
            <person name="Serra M."/>
            <person name="Gomez A."/>
        </authorList>
    </citation>
    <scope>NUCLEOTIDE SEQUENCE [LARGE SCALE GENOMIC DNA]</scope>
    <source>
        <strain evidence="10">HYR1</strain>
    </source>
</reference>
<keyword evidence="5" id="KW-0456">Lyase</keyword>
<dbReference type="Proteomes" id="UP000276133">
    <property type="component" value="Unassembled WGS sequence"/>
</dbReference>
<dbReference type="EC" id="4.3.1.17" evidence="3"/>
<evidence type="ECO:0000256" key="5">
    <source>
        <dbReference type="ARBA" id="ARBA00023239"/>
    </source>
</evidence>
<dbReference type="InterPro" id="IPR050147">
    <property type="entry name" value="Ser/Thr_Dehydratase"/>
</dbReference>
<proteinExistence type="inferred from homology"/>